<dbReference type="Proteomes" id="UP000236416">
    <property type="component" value="Unassembled WGS sequence"/>
</dbReference>
<feature type="region of interest" description="Disordered" evidence="1">
    <location>
        <begin position="1"/>
        <end position="24"/>
    </location>
</feature>
<dbReference type="InterPro" id="IPR021295">
    <property type="entry name" value="DUF2867"/>
</dbReference>
<proteinExistence type="predicted"/>
<sequence length="204" mass="23029">MTQVGRPGGEGRGMSSPPNHDRRINDKLASFHCSGRPIMTRNEFEDIPLLKAEAGRYPWQDIRSLPLRRDLPPPDASKLLLAFSTAMPLWAQWLMRLRDLLVSPLGLKTAEVAMRRAEGPFHIGQQLGVFGILYLGEHAVVLGQDDRHLDFRLVLQWQPGWLRMATLVRPHNLLGRGYLAWVTPWHYLIAGASGRRMAAALQSQ</sequence>
<keyword evidence="3" id="KW-1185">Reference proteome</keyword>
<name>A0A2K4MT66_9NEIS</name>
<protein>
    <recommendedName>
        <fullName evidence="4">DUF2867 domain-containing protein</fullName>
    </recommendedName>
</protein>
<evidence type="ECO:0008006" key="4">
    <source>
        <dbReference type="Google" id="ProtNLM"/>
    </source>
</evidence>
<gene>
    <name evidence="2" type="ORF">C2134_02555</name>
</gene>
<organism evidence="2 3">
    <name type="scientific">Chromobacterium sinusclupearum</name>
    <dbReference type="NCBI Taxonomy" id="2077146"/>
    <lineage>
        <taxon>Bacteria</taxon>
        <taxon>Pseudomonadati</taxon>
        <taxon>Pseudomonadota</taxon>
        <taxon>Betaproteobacteria</taxon>
        <taxon>Neisseriales</taxon>
        <taxon>Chromobacteriaceae</taxon>
        <taxon>Chromobacterium</taxon>
    </lineage>
</organism>
<dbReference type="EMBL" id="PPTF01000010">
    <property type="protein sequence ID" value="POB00299.1"/>
    <property type="molecule type" value="Genomic_DNA"/>
</dbReference>
<comment type="caution">
    <text evidence="2">The sequence shown here is derived from an EMBL/GenBank/DDBJ whole genome shotgun (WGS) entry which is preliminary data.</text>
</comment>
<accession>A0A2K4MT66</accession>
<dbReference type="AlphaFoldDB" id="A0A2K4MT66"/>
<evidence type="ECO:0000256" key="1">
    <source>
        <dbReference type="SAM" id="MobiDB-lite"/>
    </source>
</evidence>
<dbReference type="Pfam" id="PF11066">
    <property type="entry name" value="DUF2867"/>
    <property type="match status" value="1"/>
</dbReference>
<feature type="compositionally biased region" description="Gly residues" evidence="1">
    <location>
        <begin position="1"/>
        <end position="12"/>
    </location>
</feature>
<evidence type="ECO:0000313" key="2">
    <source>
        <dbReference type="EMBL" id="POB00299.1"/>
    </source>
</evidence>
<evidence type="ECO:0000313" key="3">
    <source>
        <dbReference type="Proteomes" id="UP000236416"/>
    </source>
</evidence>
<reference evidence="2 3" key="1">
    <citation type="submission" date="2018-01" db="EMBL/GenBank/DDBJ databases">
        <title>Genomic Sequence of Chromobacterium MWU13-2610 from wild cranberry bogs within the Cape Cod National Seashore.</title>
        <authorList>
            <person name="O'Hara-Hanley K."/>
            <person name="Soby S."/>
            <person name="Harrison A."/>
        </authorList>
    </citation>
    <scope>NUCLEOTIDE SEQUENCE [LARGE SCALE GENOMIC DNA]</scope>
    <source>
        <strain evidence="2 3">MWU13-2610</strain>
    </source>
</reference>